<evidence type="ECO:0000313" key="1">
    <source>
        <dbReference type="EMBL" id="MBO1520740.1"/>
    </source>
</evidence>
<protein>
    <recommendedName>
        <fullName evidence="3">Flagellar protein FliT</fullName>
    </recommendedName>
</protein>
<proteinExistence type="predicted"/>
<reference evidence="1 2" key="1">
    <citation type="submission" date="2021-03" db="EMBL/GenBank/DDBJ databases">
        <title>Oceanisphaera sp. nov., isolated from the intestine.</title>
        <authorList>
            <person name="Zhao L.-H."/>
            <person name="Shi L.-F."/>
        </authorList>
    </citation>
    <scope>NUCLEOTIDE SEQUENCE [LARGE SCALE GENOMIC DNA]</scope>
    <source>
        <strain evidence="1 2">DM8</strain>
    </source>
</reference>
<dbReference type="Proteomes" id="UP000664882">
    <property type="component" value="Unassembled WGS sequence"/>
</dbReference>
<evidence type="ECO:0008006" key="3">
    <source>
        <dbReference type="Google" id="ProtNLM"/>
    </source>
</evidence>
<organism evidence="1 2">
    <name type="scientific">Oceanisphaera pacifica</name>
    <dbReference type="NCBI Taxonomy" id="2818389"/>
    <lineage>
        <taxon>Bacteria</taxon>
        <taxon>Pseudomonadati</taxon>
        <taxon>Pseudomonadota</taxon>
        <taxon>Gammaproteobacteria</taxon>
        <taxon>Aeromonadales</taxon>
        <taxon>Aeromonadaceae</taxon>
        <taxon>Oceanisphaera</taxon>
    </lineage>
</organism>
<evidence type="ECO:0000313" key="2">
    <source>
        <dbReference type="Proteomes" id="UP000664882"/>
    </source>
</evidence>
<dbReference type="RefSeq" id="WP_208006611.1">
    <property type="nucleotide sequence ID" value="NZ_JAGDFX010000024.1"/>
</dbReference>
<keyword evidence="2" id="KW-1185">Reference proteome</keyword>
<comment type="caution">
    <text evidence="1">The sequence shown here is derived from an EMBL/GenBank/DDBJ whole genome shotgun (WGS) entry which is preliminary data.</text>
</comment>
<name>A0ABS3NKB9_9GAMM</name>
<accession>A0ABS3NKB9</accession>
<gene>
    <name evidence="1" type="ORF">J3U76_14090</name>
</gene>
<dbReference type="EMBL" id="JAGDFX010000024">
    <property type="protein sequence ID" value="MBO1520740.1"/>
    <property type="molecule type" value="Genomic_DNA"/>
</dbReference>
<sequence>MSDTLLQQLSQLDDELFAALQVNIEDFDDVILAERLQKRANLLQQVVSADEATEQQVKDVIERSKQLTSMTEAVKEKLGERLQTIQKGRRSQQAYQSVKHQE</sequence>